<evidence type="ECO:0000313" key="3">
    <source>
        <dbReference type="Proteomes" id="UP000053718"/>
    </source>
</evidence>
<feature type="signal peptide" evidence="1">
    <location>
        <begin position="1"/>
        <end position="23"/>
    </location>
</feature>
<evidence type="ECO:0000313" key="2">
    <source>
        <dbReference type="EMBL" id="KFZ29125.1"/>
    </source>
</evidence>
<sequence>MKTKLKLYAAAPALALIASTAMATPAEPVPTRTIIIEAVSEPFVFFDNHANEPMVYPMTITIVEEPNPALLFEGGPNYLEYFHATKEISIEVRDESGAVIFAQTHADDGSLCEFPTGDAEFNLAGGEYESGYDSAEWRTTSCDELSGGEFEGGSSGHFVYIENYVSFNEEQLNEEISPLNSIFETWGGYPTLLTGELEYFLVFGASFGTMRLDATEVKASNEELMDYFTFARTVSINYGDLDADGDGLPDGTDACPVSIMDESVSFNGWLDSGVTNYVDPEGCSVMDHYAACPTPEESSSPFGFGSRLASPTYCETSVAYDLQREGVIDYLESRILRDALYMSYRSMPR</sequence>
<accession>A0A094IN55</accession>
<gene>
    <name evidence="2" type="ORF">IDAT_05470</name>
</gene>
<evidence type="ECO:0000256" key="1">
    <source>
        <dbReference type="SAM" id="SignalP"/>
    </source>
</evidence>
<dbReference type="OrthoDB" id="6235255at2"/>
<organism evidence="2 3">
    <name type="scientific">Pseudidiomarina atlantica</name>
    <dbReference type="NCBI Taxonomy" id="1517416"/>
    <lineage>
        <taxon>Bacteria</taxon>
        <taxon>Pseudomonadati</taxon>
        <taxon>Pseudomonadota</taxon>
        <taxon>Gammaproteobacteria</taxon>
        <taxon>Alteromonadales</taxon>
        <taxon>Idiomarinaceae</taxon>
        <taxon>Pseudidiomarina</taxon>
    </lineage>
</organism>
<dbReference type="AlphaFoldDB" id="A0A094IN55"/>
<dbReference type="Proteomes" id="UP000053718">
    <property type="component" value="Unassembled WGS sequence"/>
</dbReference>
<comment type="caution">
    <text evidence="2">The sequence shown here is derived from an EMBL/GenBank/DDBJ whole genome shotgun (WGS) entry which is preliminary data.</text>
</comment>
<dbReference type="RefSeq" id="WP_034731542.1">
    <property type="nucleotide sequence ID" value="NZ_JPIN01000005.1"/>
</dbReference>
<dbReference type="STRING" id="1517416.IDAT_05470"/>
<keyword evidence="3" id="KW-1185">Reference proteome</keyword>
<name>A0A094IN55_9GAMM</name>
<protein>
    <submittedName>
        <fullName evidence="2">Uncharacterized protein</fullName>
    </submittedName>
</protein>
<proteinExistence type="predicted"/>
<feature type="chain" id="PRO_5001900205" evidence="1">
    <location>
        <begin position="24"/>
        <end position="349"/>
    </location>
</feature>
<keyword evidence="1" id="KW-0732">Signal</keyword>
<dbReference type="EMBL" id="JPIN01000005">
    <property type="protein sequence ID" value="KFZ29125.1"/>
    <property type="molecule type" value="Genomic_DNA"/>
</dbReference>
<reference evidence="2 3" key="1">
    <citation type="submission" date="2014-06" db="EMBL/GenBank/DDBJ databases">
        <title>Draft genome sequence of Idiomarina sp. MCCC 1A10513.</title>
        <authorList>
            <person name="Du J."/>
            <person name="Lai Q."/>
            <person name="Shao Z."/>
        </authorList>
    </citation>
    <scope>NUCLEOTIDE SEQUENCE [LARGE SCALE GENOMIC DNA]</scope>
    <source>
        <strain evidence="2 3">MCCC 1A10513</strain>
    </source>
</reference>